<gene>
    <name evidence="2" type="ORF">BKA55DRAFT_726800</name>
</gene>
<accession>A0A9P9K903</accession>
<dbReference type="GeneID" id="70231096"/>
<dbReference type="EMBL" id="JAGMUX010000007">
    <property type="protein sequence ID" value="KAH7253782.1"/>
    <property type="molecule type" value="Genomic_DNA"/>
</dbReference>
<name>A0A9P9K903_FUSRE</name>
<dbReference type="InterPro" id="IPR052957">
    <property type="entry name" value="Auxin_embryo_med"/>
</dbReference>
<reference evidence="2" key="1">
    <citation type="journal article" date="2021" name="Nat. Commun.">
        <title>Genetic determinants of endophytism in the Arabidopsis root mycobiome.</title>
        <authorList>
            <person name="Mesny F."/>
            <person name="Miyauchi S."/>
            <person name="Thiergart T."/>
            <person name="Pickel B."/>
            <person name="Atanasova L."/>
            <person name="Karlsson M."/>
            <person name="Huettel B."/>
            <person name="Barry K.W."/>
            <person name="Haridas S."/>
            <person name="Chen C."/>
            <person name="Bauer D."/>
            <person name="Andreopoulos W."/>
            <person name="Pangilinan J."/>
            <person name="LaButti K."/>
            <person name="Riley R."/>
            <person name="Lipzen A."/>
            <person name="Clum A."/>
            <person name="Drula E."/>
            <person name="Henrissat B."/>
            <person name="Kohler A."/>
            <person name="Grigoriev I.V."/>
            <person name="Martin F.M."/>
            <person name="Hacquard S."/>
        </authorList>
    </citation>
    <scope>NUCLEOTIDE SEQUENCE</scope>
    <source>
        <strain evidence="2">MPI-CAGE-AT-0023</strain>
    </source>
</reference>
<dbReference type="Proteomes" id="UP000720189">
    <property type="component" value="Unassembled WGS sequence"/>
</dbReference>
<evidence type="ECO:0008006" key="4">
    <source>
        <dbReference type="Google" id="ProtNLM"/>
    </source>
</evidence>
<organism evidence="2 3">
    <name type="scientific">Fusarium redolens</name>
    <dbReference type="NCBI Taxonomy" id="48865"/>
    <lineage>
        <taxon>Eukaryota</taxon>
        <taxon>Fungi</taxon>
        <taxon>Dikarya</taxon>
        <taxon>Ascomycota</taxon>
        <taxon>Pezizomycotina</taxon>
        <taxon>Sordariomycetes</taxon>
        <taxon>Hypocreomycetidae</taxon>
        <taxon>Hypocreales</taxon>
        <taxon>Nectriaceae</taxon>
        <taxon>Fusarium</taxon>
        <taxon>Fusarium redolens species complex</taxon>
    </lineage>
</organism>
<dbReference type="Gene3D" id="3.30.565.10">
    <property type="entry name" value="Histidine kinase-like ATPase, C-terminal domain"/>
    <property type="match status" value="1"/>
</dbReference>
<dbReference type="SUPFAM" id="SSF55874">
    <property type="entry name" value="ATPase domain of HSP90 chaperone/DNA topoisomerase II/histidine kinase"/>
    <property type="match status" value="1"/>
</dbReference>
<evidence type="ECO:0000313" key="2">
    <source>
        <dbReference type="EMBL" id="KAH7253782.1"/>
    </source>
</evidence>
<feature type="compositionally biased region" description="Acidic residues" evidence="1">
    <location>
        <begin position="1280"/>
        <end position="1291"/>
    </location>
</feature>
<proteinExistence type="predicted"/>
<keyword evidence="3" id="KW-1185">Reference proteome</keyword>
<dbReference type="PANTHER" id="PTHR32387">
    <property type="entry name" value="WU:FJ29H11"/>
    <property type="match status" value="1"/>
</dbReference>
<feature type="region of interest" description="Disordered" evidence="1">
    <location>
        <begin position="1343"/>
        <end position="1393"/>
    </location>
</feature>
<dbReference type="PANTHER" id="PTHR32387:SF0">
    <property type="entry name" value="PROTEIN NO VEIN"/>
    <property type="match status" value="1"/>
</dbReference>
<comment type="caution">
    <text evidence="2">The sequence shown here is derived from an EMBL/GenBank/DDBJ whole genome shotgun (WGS) entry which is preliminary data.</text>
</comment>
<evidence type="ECO:0000313" key="3">
    <source>
        <dbReference type="Proteomes" id="UP000720189"/>
    </source>
</evidence>
<dbReference type="InterPro" id="IPR036890">
    <property type="entry name" value="HATPase_C_sf"/>
</dbReference>
<sequence length="1632" mass="185241">MATIEEAERIVKEVTGYYGYLDHDMMDDIGRFNSDYRRRIDENWLKMENAASHSIKVLARNIYGSGARFVFELLQNAEDNTFRKANAKNDPPFISFQIHPKHIVVECNEDGFNRLDLKAICSVGESTKTAAHGYVGAKGIGFKSVFIAASRVHIRSGNFSFEFRHNRNDPGLGMVRPIWVTPTETIPSPLTRMTLYLHDQGDEDDIQHLKTVIAMQFDDLQETCLLFLRKLQKISVEFYDGEGNLQRGKQFTKRKIDDYRVSLETTIASGNQSYTTSQMFHITKQLATGLAQSESRDPATTEEARRDLTSAEVILAFPLQSNYQPHISTRRQELFAFLPLRTSDYKNNPIVRSRNRSDLRFLREVVIASNGMIGDGGKLLLDDPVKDPFISAKYPYKATDHLKPYGLQVAHVYLFVTLLQRDLSQHNSKMRADTATNDWHSSVARMCSKICENGWNGSTLLKSLEVLPMRGGEWTASTSGPVYFPMIGDTEIPEGLGLKVLSESATTNPDRSNLFRHLGATEATYEDVRFAIFSSFIHQPSFSFDFTFDCLRYLFLTHSSPTHTRESYKSSLTFTKEFKLFRTQDEIIYLPGEDHPFSPSSLLGNVQVPPDFPVHFLHLGYISMAPNQRIPLSSWKRWLCDSIGVHERLTILSSNGNQLSQPFQYVFSHHPGKFLGLFEHLWLLDGREVLKHPTIVSQVKQLPAKELCKVKFSPNLEKTWLPLRQLKDSVRRYMEHPEQFPFLIIQSDDETEQIGSKWNFLSKHFGVGKSDDLEFLLEILHCIKRSCRDPLSIRQSQRVFELYIAIYAKLSVSSIQGVMRARIKQCFDGKHILAPYNEEESTWTEPGSCVWDAPSDMVSVYSLKSLYKRRGLSDEDMSNIANLFLGTLGIPNVTVEGIVLELNRRRETRGDNIDNGQILSLYTYLHEQMTVTSSVRTAFEKLPLIFVRQQAGTGWYKTSECLWTSTAPIRGKVTLDETYEDLKALFVGQLGVKSLTMQMVYDELTQSAQNSVEDTKVALFSFNDFLQTENGHWDPEPMRRAEIFPVIYPDGDIVLRSVNVDFVIGDRENLRSKFSNRIGLLDFDLEGVHRLRPLFGWLKIQDRYLSKCVMETTAISGDSRSPISSQKRDLGLKAYHICRVAATFRSPRFQHGDKYLYNQLRAMKVLEVEGISSVLKISQNGRRYEAKLSTASEHIDEPAGNLTIYVPRDRRAQELCFGSVLPRKFAAWLMRNPDTNIDGNVEVDIVNAMTSIFASDRAVLGEILDDQGAIQLQFDDPDEHLDEEEVNGEQAEDSHASDSTPEPGNEVSDLVLTPTHSLMNDVSIRPAALPDSETEIGLLETEEEIVESQSSTAHQVRRGDGSTSRPVLHSSPPGSISSPQESNSHHAVLSSASQTIEDQRYRMILERVITAARRANFPSGGAFDLNDLRDALPDAGGPNSYLSYDGLDLLSRFQSTSHLERDKKIGAAGELYVFELLSKLELPDWGRGNWQSTIRTYANIHPDYADLSHWPNRETADLVYSDTEGNLTNLLVDAEILSEDWSTRRPRYYIEVKTTTGPCGTPFYMSGNQYRLMDRIHHSSDFSEVYIIFRVYFLLDRAQINYCVYPDPKRLQGDGQLIFTGTTWSVTPGPQV</sequence>
<protein>
    <recommendedName>
        <fullName evidence="4">Protein NO VEIN C-terminal domain-containing protein</fullName>
    </recommendedName>
</protein>
<dbReference type="NCBIfam" id="NF047352">
    <property type="entry name" value="P_loop_sacsin"/>
    <property type="match status" value="1"/>
</dbReference>
<dbReference type="RefSeq" id="XP_046050029.1">
    <property type="nucleotide sequence ID" value="XM_046201142.1"/>
</dbReference>
<feature type="region of interest" description="Disordered" evidence="1">
    <location>
        <begin position="1280"/>
        <end position="1309"/>
    </location>
</feature>
<feature type="compositionally biased region" description="Polar residues" evidence="1">
    <location>
        <begin position="1372"/>
        <end position="1382"/>
    </location>
</feature>
<evidence type="ECO:0000256" key="1">
    <source>
        <dbReference type="SAM" id="MobiDB-lite"/>
    </source>
</evidence>
<dbReference type="OrthoDB" id="1262810at2759"/>